<gene>
    <name evidence="1" type="ORF">C2G38_2153430</name>
</gene>
<accession>A0A397WD00</accession>
<keyword evidence="2" id="KW-1185">Reference proteome</keyword>
<dbReference type="Proteomes" id="UP000266673">
    <property type="component" value="Unassembled WGS sequence"/>
</dbReference>
<protein>
    <submittedName>
        <fullName evidence="1">Uncharacterized protein</fullName>
    </submittedName>
</protein>
<name>A0A397WD00_9GLOM</name>
<dbReference type="EMBL" id="QKWP01000020">
    <property type="protein sequence ID" value="RIB30126.1"/>
    <property type="molecule type" value="Genomic_DNA"/>
</dbReference>
<proteinExistence type="predicted"/>
<sequence>MSTKCPIYFTAFRCSEKVLRSNKNKDLKYYEYSGSVLLFDTQIFQDPVIGFG</sequence>
<dbReference type="AlphaFoldDB" id="A0A397WD00"/>
<organism evidence="1 2">
    <name type="scientific">Gigaspora rosea</name>
    <dbReference type="NCBI Taxonomy" id="44941"/>
    <lineage>
        <taxon>Eukaryota</taxon>
        <taxon>Fungi</taxon>
        <taxon>Fungi incertae sedis</taxon>
        <taxon>Mucoromycota</taxon>
        <taxon>Glomeromycotina</taxon>
        <taxon>Glomeromycetes</taxon>
        <taxon>Diversisporales</taxon>
        <taxon>Gigasporaceae</taxon>
        <taxon>Gigaspora</taxon>
    </lineage>
</organism>
<evidence type="ECO:0000313" key="2">
    <source>
        <dbReference type="Proteomes" id="UP000266673"/>
    </source>
</evidence>
<evidence type="ECO:0000313" key="1">
    <source>
        <dbReference type="EMBL" id="RIB30126.1"/>
    </source>
</evidence>
<comment type="caution">
    <text evidence="1">The sequence shown here is derived from an EMBL/GenBank/DDBJ whole genome shotgun (WGS) entry which is preliminary data.</text>
</comment>
<reference evidence="1 2" key="1">
    <citation type="submission" date="2018-06" db="EMBL/GenBank/DDBJ databases">
        <title>Comparative genomics reveals the genomic features of Rhizophagus irregularis, R. cerebriforme, R. diaphanum and Gigaspora rosea, and their symbiotic lifestyle signature.</title>
        <authorList>
            <person name="Morin E."/>
            <person name="San Clemente H."/>
            <person name="Chen E.C.H."/>
            <person name="De La Providencia I."/>
            <person name="Hainaut M."/>
            <person name="Kuo A."/>
            <person name="Kohler A."/>
            <person name="Murat C."/>
            <person name="Tang N."/>
            <person name="Roy S."/>
            <person name="Loubradou J."/>
            <person name="Henrissat B."/>
            <person name="Grigoriev I.V."/>
            <person name="Corradi N."/>
            <person name="Roux C."/>
            <person name="Martin F.M."/>
        </authorList>
    </citation>
    <scope>NUCLEOTIDE SEQUENCE [LARGE SCALE GENOMIC DNA]</scope>
    <source>
        <strain evidence="1 2">DAOM 194757</strain>
    </source>
</reference>